<evidence type="ECO:0000313" key="2">
    <source>
        <dbReference type="EMBL" id="KAA8527300.1"/>
    </source>
</evidence>
<proteinExistence type="predicted"/>
<dbReference type="Proteomes" id="UP000325577">
    <property type="component" value="Linkage Group LG21"/>
</dbReference>
<name>A0A5J5A9V3_9ASTE</name>
<reference evidence="2 3" key="1">
    <citation type="submission" date="2019-09" db="EMBL/GenBank/DDBJ databases">
        <title>A chromosome-level genome assembly of the Chinese tupelo Nyssa sinensis.</title>
        <authorList>
            <person name="Yang X."/>
            <person name="Kang M."/>
            <person name="Yang Y."/>
            <person name="Xiong H."/>
            <person name="Wang M."/>
            <person name="Zhang Z."/>
            <person name="Wang Z."/>
            <person name="Wu H."/>
            <person name="Ma T."/>
            <person name="Liu J."/>
            <person name="Xi Z."/>
        </authorList>
    </citation>
    <scope>NUCLEOTIDE SEQUENCE [LARGE SCALE GENOMIC DNA]</scope>
    <source>
        <strain evidence="2">J267</strain>
        <tissue evidence="2">Leaf</tissue>
    </source>
</reference>
<keyword evidence="3" id="KW-1185">Reference proteome</keyword>
<dbReference type="AlphaFoldDB" id="A0A5J5A9V3"/>
<evidence type="ECO:0000313" key="3">
    <source>
        <dbReference type="Proteomes" id="UP000325577"/>
    </source>
</evidence>
<protein>
    <submittedName>
        <fullName evidence="2">Uncharacterized protein</fullName>
    </submittedName>
</protein>
<dbReference type="EMBL" id="CM018045">
    <property type="protein sequence ID" value="KAA8527300.1"/>
    <property type="molecule type" value="Genomic_DNA"/>
</dbReference>
<evidence type="ECO:0000256" key="1">
    <source>
        <dbReference type="SAM" id="MobiDB-lite"/>
    </source>
</evidence>
<organism evidence="2 3">
    <name type="scientific">Nyssa sinensis</name>
    <dbReference type="NCBI Taxonomy" id="561372"/>
    <lineage>
        <taxon>Eukaryota</taxon>
        <taxon>Viridiplantae</taxon>
        <taxon>Streptophyta</taxon>
        <taxon>Embryophyta</taxon>
        <taxon>Tracheophyta</taxon>
        <taxon>Spermatophyta</taxon>
        <taxon>Magnoliopsida</taxon>
        <taxon>eudicotyledons</taxon>
        <taxon>Gunneridae</taxon>
        <taxon>Pentapetalae</taxon>
        <taxon>asterids</taxon>
        <taxon>Cornales</taxon>
        <taxon>Nyssaceae</taxon>
        <taxon>Nyssa</taxon>
    </lineage>
</organism>
<sequence length="210" mass="23155">MKDLMMALQNMYSDGNTPWQSSENFEAVRSIRAQRGRKVANMVHEKEFEQFDSMNAESRPRTLSRPLFTPVPENIRAMVLDALALALALASAPVDVVGGDAEENPNDVVVTKNSGGQSSEGKAANDNSGGDYQDDFYKSKYGNKKAENLKKVNETAEAGIMALMAMTAPTWVDVNLPHMTIRPYPETRVGVAASIKDNDLDEHETKDMQQ</sequence>
<feature type="region of interest" description="Disordered" evidence="1">
    <location>
        <begin position="99"/>
        <end position="132"/>
    </location>
</feature>
<gene>
    <name evidence="2" type="ORF">F0562_034603</name>
</gene>
<feature type="compositionally biased region" description="Polar residues" evidence="1">
    <location>
        <begin position="111"/>
        <end position="130"/>
    </location>
</feature>
<accession>A0A5J5A9V3</accession>